<dbReference type="GO" id="GO:0016853">
    <property type="term" value="F:isomerase activity"/>
    <property type="evidence" value="ECO:0007669"/>
    <property type="project" value="UniProtKB-KW"/>
</dbReference>
<reference evidence="10 11" key="1">
    <citation type="submission" date="2020-06" db="EMBL/GenBank/DDBJ databases">
        <title>Rheinheimera sp. nov., a marine bacterium isolated from coastal.</title>
        <authorList>
            <person name="Yu Q."/>
            <person name="Qi Y."/>
            <person name="Pu J."/>
        </authorList>
    </citation>
    <scope>NUCLEOTIDE SEQUENCE [LARGE SCALE GENOMIC DNA]</scope>
    <source>
        <strain evidence="10 11">YQF-2</strain>
    </source>
</reference>
<evidence type="ECO:0000256" key="2">
    <source>
        <dbReference type="ARBA" id="ARBA00009813"/>
    </source>
</evidence>
<keyword evidence="10" id="KW-0413">Isomerase</keyword>
<keyword evidence="11" id="KW-1185">Reference proteome</keyword>
<evidence type="ECO:0000259" key="8">
    <source>
        <dbReference type="Pfam" id="PF10411"/>
    </source>
</evidence>
<comment type="caution">
    <text evidence="10">The sequence shown here is derived from an EMBL/GenBank/DDBJ whole genome shotgun (WGS) entry which is preliminary data.</text>
</comment>
<dbReference type="InterPro" id="IPR051470">
    <property type="entry name" value="Thiol:disulfide_interchange"/>
</dbReference>
<name>A0A7Y5AM92_9GAMM</name>
<comment type="function">
    <text evidence="7">Required for disulfide bond formation in some periplasmic proteins. Acts by transferring its disulfide bond to other proteins and is reduced in the process.</text>
</comment>
<dbReference type="InterPro" id="IPR018950">
    <property type="entry name" value="DiS-bond_isomerase_DsbC/G_N"/>
</dbReference>
<comment type="similarity">
    <text evidence="2 7">Belongs to the thioredoxin family. DsbC subfamily.</text>
</comment>
<keyword evidence="5" id="KW-1015">Disulfide bond</keyword>
<dbReference type="Gene3D" id="3.40.30.10">
    <property type="entry name" value="Glutaredoxin"/>
    <property type="match status" value="1"/>
</dbReference>
<dbReference type="Pfam" id="PF10411">
    <property type="entry name" value="DsbC_N"/>
    <property type="match status" value="1"/>
</dbReference>
<dbReference type="SUPFAM" id="SSF54423">
    <property type="entry name" value="DsbC/DsbG N-terminal domain-like"/>
    <property type="match status" value="1"/>
</dbReference>
<feature type="chain" id="PRO_5031594814" description="Thiol:disulfide interchange protein" evidence="7">
    <location>
        <begin position="20"/>
        <end position="238"/>
    </location>
</feature>
<protein>
    <recommendedName>
        <fullName evidence="7">Thiol:disulfide interchange protein</fullName>
    </recommendedName>
</protein>
<sequence length="238" mass="26256">MNKFLFALCSLGLIASAHAQLKAPDADYAKVRQQFGQLNLTVNAVAESPMDGLLQVFTNKGLFFTSKDGQYFIEGNIYDLTNKVLVNDEQMRPYIQQQVEAQKSGVIEYKAADEKYVINVFTDPTCGYCRKLHNEMKDYNNAGITVRYMAFPRGGLGSETYLQMQHIWCSKDSRGAMDKAKDGDNVKPAMCTNPVKAQYELGQSFGVSGTPAIILPSGRLIPGYQPAKALLSQLQAGS</sequence>
<evidence type="ECO:0000256" key="7">
    <source>
        <dbReference type="RuleBase" id="RU364038"/>
    </source>
</evidence>
<dbReference type="RefSeq" id="WP_173499227.1">
    <property type="nucleotide sequence ID" value="NZ_JABSOD010000001.1"/>
</dbReference>
<evidence type="ECO:0000256" key="5">
    <source>
        <dbReference type="ARBA" id="ARBA00023157"/>
    </source>
</evidence>
<dbReference type="Gene3D" id="3.10.450.70">
    <property type="entry name" value="Disulphide bond isomerase, DsbC/G, N-terminal"/>
    <property type="match status" value="1"/>
</dbReference>
<dbReference type="Proteomes" id="UP000523161">
    <property type="component" value="Unassembled WGS sequence"/>
</dbReference>
<dbReference type="EMBL" id="JABSOD010000001">
    <property type="protein sequence ID" value="NRQ40962.1"/>
    <property type="molecule type" value="Genomic_DNA"/>
</dbReference>
<dbReference type="PANTHER" id="PTHR35272">
    <property type="entry name" value="THIOL:DISULFIDE INTERCHANGE PROTEIN DSBC-RELATED"/>
    <property type="match status" value="1"/>
</dbReference>
<dbReference type="PANTHER" id="PTHR35272:SF3">
    <property type="entry name" value="THIOL:DISULFIDE INTERCHANGE PROTEIN DSBC"/>
    <property type="match status" value="1"/>
</dbReference>
<dbReference type="CDD" id="cd03020">
    <property type="entry name" value="DsbA_DsbC_DsbG"/>
    <property type="match status" value="1"/>
</dbReference>
<feature type="domain" description="Disulphide bond isomerase DsbC/G N-terminal" evidence="8">
    <location>
        <begin position="23"/>
        <end position="83"/>
    </location>
</feature>
<dbReference type="SUPFAM" id="SSF52833">
    <property type="entry name" value="Thioredoxin-like"/>
    <property type="match status" value="1"/>
</dbReference>
<evidence type="ECO:0000259" key="9">
    <source>
        <dbReference type="Pfam" id="PF13098"/>
    </source>
</evidence>
<dbReference type="Pfam" id="PF13098">
    <property type="entry name" value="Thioredoxin_2"/>
    <property type="match status" value="1"/>
</dbReference>
<dbReference type="AlphaFoldDB" id="A0A7Y5AM92"/>
<gene>
    <name evidence="10" type="primary">dsbC</name>
    <name evidence="10" type="ORF">HRH59_00035</name>
</gene>
<accession>A0A7Y5AM92</accession>
<keyword evidence="4 7" id="KW-0574">Periplasm</keyword>
<keyword evidence="3 7" id="KW-0732">Signal</keyword>
<evidence type="ECO:0000256" key="6">
    <source>
        <dbReference type="ARBA" id="ARBA00023284"/>
    </source>
</evidence>
<dbReference type="GO" id="GO:0042597">
    <property type="term" value="C:periplasmic space"/>
    <property type="evidence" value="ECO:0007669"/>
    <property type="project" value="UniProtKB-SubCell"/>
</dbReference>
<feature type="domain" description="Thioredoxin-like fold" evidence="9">
    <location>
        <begin position="111"/>
        <end position="232"/>
    </location>
</feature>
<evidence type="ECO:0000313" key="11">
    <source>
        <dbReference type="Proteomes" id="UP000523161"/>
    </source>
</evidence>
<proteinExistence type="inferred from homology"/>
<comment type="subcellular location">
    <subcellularLocation>
        <location evidence="1 7">Periplasm</location>
    </subcellularLocation>
</comment>
<dbReference type="NCBIfam" id="NF008129">
    <property type="entry name" value="PRK10877.1"/>
    <property type="match status" value="1"/>
</dbReference>
<dbReference type="InterPro" id="IPR036249">
    <property type="entry name" value="Thioredoxin-like_sf"/>
</dbReference>
<dbReference type="InterPro" id="IPR012336">
    <property type="entry name" value="Thioredoxin-like_fold"/>
</dbReference>
<dbReference type="InterPro" id="IPR009094">
    <property type="entry name" value="DiS-bond_isomerase_DsbC/G_N_sf"/>
</dbReference>
<evidence type="ECO:0000256" key="3">
    <source>
        <dbReference type="ARBA" id="ARBA00022729"/>
    </source>
</evidence>
<feature type="signal peptide" evidence="7">
    <location>
        <begin position="1"/>
        <end position="19"/>
    </location>
</feature>
<organism evidence="10 11">
    <name type="scientific">Rheinheimera lutimaris</name>
    <dbReference type="NCBI Taxonomy" id="2740584"/>
    <lineage>
        <taxon>Bacteria</taxon>
        <taxon>Pseudomonadati</taxon>
        <taxon>Pseudomonadota</taxon>
        <taxon>Gammaproteobacteria</taxon>
        <taxon>Chromatiales</taxon>
        <taxon>Chromatiaceae</taxon>
        <taxon>Rheinheimera</taxon>
    </lineage>
</organism>
<evidence type="ECO:0000313" key="10">
    <source>
        <dbReference type="EMBL" id="NRQ40962.1"/>
    </source>
</evidence>
<dbReference type="InterPro" id="IPR033954">
    <property type="entry name" value="DiS-bond_Isoase_DsbC/G"/>
</dbReference>
<keyword evidence="6 7" id="KW-0676">Redox-active center</keyword>
<evidence type="ECO:0000256" key="1">
    <source>
        <dbReference type="ARBA" id="ARBA00004418"/>
    </source>
</evidence>
<evidence type="ECO:0000256" key="4">
    <source>
        <dbReference type="ARBA" id="ARBA00022764"/>
    </source>
</evidence>